<proteinExistence type="predicted"/>
<evidence type="ECO:0000313" key="4">
    <source>
        <dbReference type="Proteomes" id="UP001153620"/>
    </source>
</evidence>
<evidence type="ECO:0000256" key="1">
    <source>
        <dbReference type="SAM" id="MobiDB-lite"/>
    </source>
</evidence>
<name>A0A9N9WU84_9DIPT</name>
<dbReference type="AlphaFoldDB" id="A0A9N9WU84"/>
<organism evidence="3 4">
    <name type="scientific">Chironomus riparius</name>
    <dbReference type="NCBI Taxonomy" id="315576"/>
    <lineage>
        <taxon>Eukaryota</taxon>
        <taxon>Metazoa</taxon>
        <taxon>Ecdysozoa</taxon>
        <taxon>Arthropoda</taxon>
        <taxon>Hexapoda</taxon>
        <taxon>Insecta</taxon>
        <taxon>Pterygota</taxon>
        <taxon>Neoptera</taxon>
        <taxon>Endopterygota</taxon>
        <taxon>Diptera</taxon>
        <taxon>Nematocera</taxon>
        <taxon>Chironomoidea</taxon>
        <taxon>Chironomidae</taxon>
        <taxon>Chironominae</taxon>
        <taxon>Chironomus</taxon>
    </lineage>
</organism>
<feature type="region of interest" description="Disordered" evidence="1">
    <location>
        <begin position="98"/>
        <end position="122"/>
    </location>
</feature>
<keyword evidence="4" id="KW-1185">Reference proteome</keyword>
<dbReference type="Proteomes" id="UP001153620">
    <property type="component" value="Chromosome 2"/>
</dbReference>
<feature type="compositionally biased region" description="Polar residues" evidence="1">
    <location>
        <begin position="99"/>
        <end position="122"/>
    </location>
</feature>
<gene>
    <name evidence="3" type="ORF">CHIRRI_LOCUS9036</name>
</gene>
<dbReference type="EMBL" id="OU895878">
    <property type="protein sequence ID" value="CAG9806173.1"/>
    <property type="molecule type" value="Genomic_DNA"/>
</dbReference>
<feature type="chain" id="PRO_5040161068" evidence="2">
    <location>
        <begin position="19"/>
        <end position="122"/>
    </location>
</feature>
<evidence type="ECO:0000256" key="2">
    <source>
        <dbReference type="SAM" id="SignalP"/>
    </source>
</evidence>
<protein>
    <submittedName>
        <fullName evidence="3">Uncharacterized protein</fullName>
    </submittedName>
</protein>
<sequence>MKCIPFIYIALIVGCVYSTDSNNSFEDDEFSLIIAEIQNKIKVITDASNFNTEQINANSQALKNIQTQLDEVMAINAATMNQIDANNAILNGLIPAQSEPVTTNDVPSVDTTSSQPSFEEIN</sequence>
<evidence type="ECO:0000313" key="3">
    <source>
        <dbReference type="EMBL" id="CAG9806173.1"/>
    </source>
</evidence>
<feature type="signal peptide" evidence="2">
    <location>
        <begin position="1"/>
        <end position="18"/>
    </location>
</feature>
<reference evidence="3" key="2">
    <citation type="submission" date="2022-10" db="EMBL/GenBank/DDBJ databases">
        <authorList>
            <consortium name="ENA_rothamsted_submissions"/>
            <consortium name="culmorum"/>
            <person name="King R."/>
        </authorList>
    </citation>
    <scope>NUCLEOTIDE SEQUENCE</scope>
</reference>
<dbReference type="PROSITE" id="PS51257">
    <property type="entry name" value="PROKAR_LIPOPROTEIN"/>
    <property type="match status" value="1"/>
</dbReference>
<reference evidence="3" key="1">
    <citation type="submission" date="2022-01" db="EMBL/GenBank/DDBJ databases">
        <authorList>
            <person name="King R."/>
        </authorList>
    </citation>
    <scope>NUCLEOTIDE SEQUENCE</scope>
</reference>
<accession>A0A9N9WU84</accession>
<keyword evidence="2" id="KW-0732">Signal</keyword>